<protein>
    <recommendedName>
        <fullName evidence="3">Sel1 repeat family protein</fullName>
    </recommendedName>
</protein>
<gene>
    <name evidence="1" type="ORF">FGA12_04230</name>
</gene>
<dbReference type="Proteomes" id="UP000318758">
    <property type="component" value="Chromosome"/>
</dbReference>
<dbReference type="PANTHER" id="PTHR11102:SF160">
    <property type="entry name" value="ERAD-ASSOCIATED E3 UBIQUITIN-PROTEIN LIGASE COMPONENT HRD3"/>
    <property type="match status" value="1"/>
</dbReference>
<keyword evidence="2" id="KW-1185">Reference proteome</keyword>
<evidence type="ECO:0000313" key="1">
    <source>
        <dbReference type="EMBL" id="QDF74438.1"/>
    </source>
</evidence>
<dbReference type="InterPro" id="IPR050767">
    <property type="entry name" value="Sel1_AlgK"/>
</dbReference>
<dbReference type="SMART" id="SM00671">
    <property type="entry name" value="SEL1"/>
    <property type="match status" value="5"/>
</dbReference>
<proteinExistence type="predicted"/>
<sequence>MQTVILFIFLALLFITLVSLYITWRNKQPIEVIGGPEQVIFLANQLLHSGREAQAVDYLERAAAMGMAHAAQFLGELYNLEDTHLFNQAKANDWFKKAAELDEQFAQLQRQMLKFNVHPTLEGNSSQLETMLKPGADQGNSQHQAELGKLYQESPLLDPEGIQALHYLTQAAEAGEVEAKYDLANLWLSPRHGEPDSAKARALLQEIIDSDTNAKSLLARMLLSGEGGPAEPREAERLMRELAQDNDFALIELARLYQQGKELPQDISKAEECLRQAIAMDNDSATYHLGELLLNHKLDCDSHIEAIALLTPLAEQWWTDALFLLGKAHEDGLGTRRHLPTALSYYRLAAIDPAPYHLARVNDLSTKMGEYEKEQADSLYQQFLTQHPISQSQQASIDLTHGLRLLHEDDRGRCHPREAIPYLERAALTGENLALEPLHQTCAELGQRVDAAIWAQIALEDKFYFLPTGEMEISLASLKQGFSEAEQALFEQRLDERRAEIAANLSAASNNTP</sequence>
<dbReference type="EMBL" id="CP041153">
    <property type="protein sequence ID" value="QDF74438.1"/>
    <property type="molecule type" value="Genomic_DNA"/>
</dbReference>
<evidence type="ECO:0000313" key="2">
    <source>
        <dbReference type="Proteomes" id="UP000318758"/>
    </source>
</evidence>
<dbReference type="SUPFAM" id="SSF81901">
    <property type="entry name" value="HCP-like"/>
    <property type="match status" value="1"/>
</dbReference>
<accession>A0ABX5WIT7</accession>
<name>A0ABX5WIT7_9GAMM</name>
<dbReference type="InterPro" id="IPR006597">
    <property type="entry name" value="Sel1-like"/>
</dbReference>
<dbReference type="RefSeq" id="WP_033539650.1">
    <property type="nucleotide sequence ID" value="NZ_CP041153.1"/>
</dbReference>
<dbReference type="InterPro" id="IPR011990">
    <property type="entry name" value="TPR-like_helical_dom_sf"/>
</dbReference>
<evidence type="ECO:0008006" key="3">
    <source>
        <dbReference type="Google" id="ProtNLM"/>
    </source>
</evidence>
<dbReference type="Gene3D" id="1.25.40.10">
    <property type="entry name" value="Tetratricopeptide repeat domain"/>
    <property type="match status" value="3"/>
</dbReference>
<reference evidence="1 2" key="1">
    <citation type="submission" date="2019-06" db="EMBL/GenBank/DDBJ databases">
        <title>Complete genome of Shewanella marisflavi ECSMB14101, a mussel settlement-inducing bacterium isolated from East China Sea.</title>
        <authorList>
            <person name="Yang J."/>
            <person name="Liang X."/>
            <person name="Chang R."/>
            <person name="Peng L."/>
        </authorList>
    </citation>
    <scope>NUCLEOTIDE SEQUENCE [LARGE SCALE GENOMIC DNA]</scope>
    <source>
        <strain evidence="1 2">ECSMB14101</strain>
    </source>
</reference>
<dbReference type="PANTHER" id="PTHR11102">
    <property type="entry name" value="SEL-1-LIKE PROTEIN"/>
    <property type="match status" value="1"/>
</dbReference>
<organism evidence="1 2">
    <name type="scientific">Shewanella marisflavi</name>
    <dbReference type="NCBI Taxonomy" id="260364"/>
    <lineage>
        <taxon>Bacteria</taxon>
        <taxon>Pseudomonadati</taxon>
        <taxon>Pseudomonadota</taxon>
        <taxon>Gammaproteobacteria</taxon>
        <taxon>Alteromonadales</taxon>
        <taxon>Shewanellaceae</taxon>
        <taxon>Shewanella</taxon>
    </lineage>
</organism>
<dbReference type="Pfam" id="PF08238">
    <property type="entry name" value="Sel1"/>
    <property type="match status" value="6"/>
</dbReference>